<keyword evidence="1" id="KW-0472">Membrane</keyword>
<dbReference type="Proteomes" id="UP001596978">
    <property type="component" value="Unassembled WGS sequence"/>
</dbReference>
<dbReference type="RefSeq" id="WP_386406532.1">
    <property type="nucleotide sequence ID" value="NZ_JBHTJH010000004.1"/>
</dbReference>
<evidence type="ECO:0000313" key="3">
    <source>
        <dbReference type="Proteomes" id="UP001596978"/>
    </source>
</evidence>
<name>A0ABW3CWL6_9FLAO</name>
<proteinExistence type="predicted"/>
<reference evidence="3" key="1">
    <citation type="journal article" date="2019" name="Int. J. Syst. Evol. Microbiol.">
        <title>The Global Catalogue of Microorganisms (GCM) 10K type strain sequencing project: providing services to taxonomists for standard genome sequencing and annotation.</title>
        <authorList>
            <consortium name="The Broad Institute Genomics Platform"/>
            <consortium name="The Broad Institute Genome Sequencing Center for Infectious Disease"/>
            <person name="Wu L."/>
            <person name="Ma J."/>
        </authorList>
    </citation>
    <scope>NUCLEOTIDE SEQUENCE [LARGE SCALE GENOMIC DNA]</scope>
    <source>
        <strain evidence="3">CCUG 62952</strain>
    </source>
</reference>
<comment type="caution">
    <text evidence="2">The sequence shown here is derived from an EMBL/GenBank/DDBJ whole genome shotgun (WGS) entry which is preliminary data.</text>
</comment>
<feature type="transmembrane region" description="Helical" evidence="1">
    <location>
        <begin position="71"/>
        <end position="89"/>
    </location>
</feature>
<protein>
    <submittedName>
        <fullName evidence="2">Uncharacterized protein</fullName>
    </submittedName>
</protein>
<accession>A0ABW3CWL6</accession>
<sequence length="170" mass="20346">MKIFTKQTQSKSESTKISRSSNLLTGSLIAIILVITPYIFYSYEGLPHEAVWETPFFTYESKFQGDVNVSVWIYLGKFVPLLLLTIWFFTCRHWWYHAILVPLFMYAFQLFTAINDDIKKYDEVEFYWLIPIMMIIVPIVYWIRIRLFEKYVLGIDLEKIEKELEEKGEL</sequence>
<dbReference type="EMBL" id="JBHTJH010000004">
    <property type="protein sequence ID" value="MFD0862153.1"/>
    <property type="molecule type" value="Genomic_DNA"/>
</dbReference>
<keyword evidence="1" id="KW-0812">Transmembrane</keyword>
<gene>
    <name evidence="2" type="ORF">ACFQ1M_08025</name>
</gene>
<evidence type="ECO:0000256" key="1">
    <source>
        <dbReference type="SAM" id="Phobius"/>
    </source>
</evidence>
<organism evidence="2 3">
    <name type="scientific">Sungkyunkwania multivorans</name>
    <dbReference type="NCBI Taxonomy" id="1173618"/>
    <lineage>
        <taxon>Bacteria</taxon>
        <taxon>Pseudomonadati</taxon>
        <taxon>Bacteroidota</taxon>
        <taxon>Flavobacteriia</taxon>
        <taxon>Flavobacteriales</taxon>
        <taxon>Flavobacteriaceae</taxon>
        <taxon>Sungkyunkwania</taxon>
    </lineage>
</organism>
<keyword evidence="3" id="KW-1185">Reference proteome</keyword>
<evidence type="ECO:0000313" key="2">
    <source>
        <dbReference type="EMBL" id="MFD0862153.1"/>
    </source>
</evidence>
<keyword evidence="1" id="KW-1133">Transmembrane helix</keyword>
<feature type="transmembrane region" description="Helical" evidence="1">
    <location>
        <begin position="21"/>
        <end position="41"/>
    </location>
</feature>
<feature type="transmembrane region" description="Helical" evidence="1">
    <location>
        <begin position="94"/>
        <end position="114"/>
    </location>
</feature>
<feature type="transmembrane region" description="Helical" evidence="1">
    <location>
        <begin position="126"/>
        <end position="143"/>
    </location>
</feature>